<sequence length="231" mass="27084">MKFEKTNENTIKVWVTNKDLQERHVNLLDLMENQDDVEQFFYQILEEVDVDHEFQNNDLVSFQVLPAHDGFEMIISKDDRLVSQLTEANVNFASEESKEKFTKMKQKQQSSDVFDADHLTREVPILFASFEELISGIQAVQRQLQIHGVKLATALYKREDQYYLVLRYQLLPDNVDPTWDEIKTQLDAIDDQLSLFYEFGELSPMRSEQLEQSAQPIIAQQAVKTLTHYFN</sequence>
<gene>
    <name evidence="2" type="ORF">M3M40_01245</name>
</gene>
<dbReference type="InterPro" id="IPR008681">
    <property type="entry name" value="Neg-reg_MecA"/>
</dbReference>
<dbReference type="AlphaFoldDB" id="A0A9Q8ZPZ9"/>
<name>A0A9Q8ZPZ9_9LACO</name>
<accession>A0A9Q8ZPZ9</accession>
<dbReference type="EMBL" id="CP097119">
    <property type="protein sequence ID" value="USS89440.1"/>
    <property type="molecule type" value="Genomic_DNA"/>
</dbReference>
<organism evidence="2 3">
    <name type="scientific">Fructilactobacillus cliffordii</name>
    <dbReference type="NCBI Taxonomy" id="2940299"/>
    <lineage>
        <taxon>Bacteria</taxon>
        <taxon>Bacillati</taxon>
        <taxon>Bacillota</taxon>
        <taxon>Bacilli</taxon>
        <taxon>Lactobacillales</taxon>
        <taxon>Lactobacillaceae</taxon>
        <taxon>Fructilactobacillus</taxon>
    </lineage>
</organism>
<keyword evidence="3" id="KW-1185">Reference proteome</keyword>
<dbReference type="PANTHER" id="PTHR39161:SF1">
    <property type="entry name" value="ADAPTER PROTEIN MECA 1"/>
    <property type="match status" value="1"/>
</dbReference>
<reference evidence="2" key="1">
    <citation type="submission" date="2022-05" db="EMBL/GenBank/DDBJ databases">
        <authorList>
            <person name="Oliphant S.A."/>
            <person name="Watson-Haigh N.S."/>
            <person name="Sumby K.M."/>
            <person name="Gardner J.M."/>
            <person name="Jiranek V."/>
        </authorList>
    </citation>
    <scope>NUCLEOTIDE SEQUENCE</scope>
    <source>
        <strain evidence="2">KI4_B1</strain>
    </source>
</reference>
<evidence type="ECO:0000256" key="1">
    <source>
        <dbReference type="ARBA" id="ARBA00005397"/>
    </source>
</evidence>
<evidence type="ECO:0000313" key="2">
    <source>
        <dbReference type="EMBL" id="USS89440.1"/>
    </source>
</evidence>
<proteinExistence type="inferred from homology"/>
<evidence type="ECO:0000313" key="3">
    <source>
        <dbReference type="Proteomes" id="UP001055911"/>
    </source>
</evidence>
<dbReference type="RefSeq" id="WP_252766990.1">
    <property type="nucleotide sequence ID" value="NZ_CP097119.1"/>
</dbReference>
<comment type="similarity">
    <text evidence="1">Belongs to the MecA family.</text>
</comment>
<dbReference type="PANTHER" id="PTHR39161">
    <property type="entry name" value="ADAPTER PROTEIN MECA"/>
    <property type="match status" value="1"/>
</dbReference>
<dbReference type="Pfam" id="PF05389">
    <property type="entry name" value="MecA"/>
    <property type="match status" value="1"/>
</dbReference>
<dbReference type="Proteomes" id="UP001055911">
    <property type="component" value="Chromosome"/>
</dbReference>
<dbReference type="InterPro" id="IPR038471">
    <property type="entry name" value="MecA_C_sf"/>
</dbReference>
<dbReference type="Gene3D" id="3.30.70.1950">
    <property type="match status" value="1"/>
</dbReference>
<protein>
    <submittedName>
        <fullName evidence="2">Adaptor protein MecA</fullName>
    </submittedName>
</protein>